<protein>
    <submittedName>
        <fullName evidence="2">Ars binding protein</fullName>
    </submittedName>
</protein>
<accession>A0AA38S4P8</accession>
<feature type="region of interest" description="Disordered" evidence="1">
    <location>
        <begin position="183"/>
        <end position="217"/>
    </location>
</feature>
<evidence type="ECO:0000313" key="2">
    <source>
        <dbReference type="EMBL" id="KAJ9149255.1"/>
    </source>
</evidence>
<proteinExistence type="predicted"/>
<dbReference type="AlphaFoldDB" id="A0AA38S4P8"/>
<dbReference type="InterPro" id="IPR018562">
    <property type="entry name" value="ARS-binding_2"/>
</dbReference>
<keyword evidence="3" id="KW-1185">Reference proteome</keyword>
<dbReference type="GO" id="GO:0003688">
    <property type="term" value="F:DNA replication origin binding"/>
    <property type="evidence" value="ECO:0007669"/>
    <property type="project" value="TreeGrafter"/>
</dbReference>
<gene>
    <name evidence="2" type="ORF">NKR23_g4460</name>
</gene>
<dbReference type="PANTHER" id="PTHR42048:SF1">
    <property type="entry name" value="ARS-BINDING PROTEIN 2"/>
    <property type="match status" value="1"/>
</dbReference>
<dbReference type="Proteomes" id="UP001174694">
    <property type="component" value="Unassembled WGS sequence"/>
</dbReference>
<reference evidence="2" key="1">
    <citation type="submission" date="2022-07" db="EMBL/GenBank/DDBJ databases">
        <title>Fungi with potential for degradation of polypropylene.</title>
        <authorList>
            <person name="Gostincar C."/>
        </authorList>
    </citation>
    <scope>NUCLEOTIDE SEQUENCE</scope>
    <source>
        <strain evidence="2">EXF-13308</strain>
    </source>
</reference>
<feature type="region of interest" description="Disordered" evidence="1">
    <location>
        <begin position="287"/>
        <end position="339"/>
    </location>
</feature>
<dbReference type="PANTHER" id="PTHR42048">
    <property type="entry name" value="ARS-BINDING PROTEIN 2"/>
    <property type="match status" value="1"/>
</dbReference>
<organism evidence="2 3">
    <name type="scientific">Pleurostoma richardsiae</name>
    <dbReference type="NCBI Taxonomy" id="41990"/>
    <lineage>
        <taxon>Eukaryota</taxon>
        <taxon>Fungi</taxon>
        <taxon>Dikarya</taxon>
        <taxon>Ascomycota</taxon>
        <taxon>Pezizomycotina</taxon>
        <taxon>Sordariomycetes</taxon>
        <taxon>Sordariomycetidae</taxon>
        <taxon>Calosphaeriales</taxon>
        <taxon>Pleurostomataceae</taxon>
        <taxon>Pleurostoma</taxon>
    </lineage>
</organism>
<dbReference type="EMBL" id="JANBVO010000010">
    <property type="protein sequence ID" value="KAJ9149255.1"/>
    <property type="molecule type" value="Genomic_DNA"/>
</dbReference>
<dbReference type="Pfam" id="PF09441">
    <property type="entry name" value="Abp2"/>
    <property type="match status" value="1"/>
</dbReference>
<evidence type="ECO:0000256" key="1">
    <source>
        <dbReference type="SAM" id="MobiDB-lite"/>
    </source>
</evidence>
<name>A0AA38S4P8_9PEZI</name>
<sequence>MLRRAVDTSLTASSSAVRNAVPRPLGVRPTLPDRNVTADTIDDAYVEFILYCNPAVPLETDTTVLREAFRTPPKSGGKSFSTFTLFELIRQLESKEIKTWAELALKLGVEPPDQDRGQSSQKIQQYAVRLKRWMHSMHVDAFFEYLLNNPHPYWTQIPTTPNPVSDVGRDGVAAEDDMALRALLPQIRPRRGRKRPEEEELNGSPSQRPRIESPAMPDEFNARGVEQLDLWSAQPDSRNSAFVFPPPDSYSRLNPSVGQPQNMSWTGQDISQTPLTAYPQSAITPSTRNAFWSDPSEPKSAITPSKPKMNRRHGAKVVSSAWRSGGPGGTGKTRGRPPINRNDLPAMDMWEATATDPFQIPQFPQSINNTNTYGQHQPPSGAAPVQFQDPHDRTNMEELESFFIQELIAGDWKDGRGNPGPKPSVEEAHAIVTQIVEDVRKKAITKEGFLINIAALAGGHFMKTTTTLQCYRLDESDGQTKYLCNWELRLGDIRGAFSMRETVRHDRWMTRTEDDAESSTVGEAEEAGGAGGSGGDVRWQQKYLDLLEVMKKKDQELTEIKRNVMGSLKVLQPEHIRKS</sequence>
<feature type="region of interest" description="Disordered" evidence="1">
    <location>
        <begin position="510"/>
        <end position="537"/>
    </location>
</feature>
<comment type="caution">
    <text evidence="2">The sequence shown here is derived from an EMBL/GenBank/DDBJ whole genome shotgun (WGS) entry which is preliminary data.</text>
</comment>
<evidence type="ECO:0000313" key="3">
    <source>
        <dbReference type="Proteomes" id="UP001174694"/>
    </source>
</evidence>